<accession>A0A166SBG6</accession>
<protein>
    <submittedName>
        <fullName evidence="1">Uncharacterized protein</fullName>
    </submittedName>
</protein>
<evidence type="ECO:0000313" key="1">
    <source>
        <dbReference type="EMBL" id="KZL70510.1"/>
    </source>
</evidence>
<proteinExistence type="predicted"/>
<gene>
    <name evidence="1" type="ORF">CT0861_01879</name>
</gene>
<sequence length="75" mass="8275">MVEPLTDDVASDAETNYSRITPVNFTLKKNASDTTTNVDWPTCSAVVNELLVARDKHLCALDNVHEANRVYKPGV</sequence>
<organism evidence="1 2">
    <name type="scientific">Colletotrichum tofieldiae</name>
    <dbReference type="NCBI Taxonomy" id="708197"/>
    <lineage>
        <taxon>Eukaryota</taxon>
        <taxon>Fungi</taxon>
        <taxon>Dikarya</taxon>
        <taxon>Ascomycota</taxon>
        <taxon>Pezizomycotina</taxon>
        <taxon>Sordariomycetes</taxon>
        <taxon>Hypocreomycetidae</taxon>
        <taxon>Glomerellales</taxon>
        <taxon>Glomerellaceae</taxon>
        <taxon>Colletotrichum</taxon>
        <taxon>Colletotrichum spaethianum species complex</taxon>
    </lineage>
</organism>
<comment type="caution">
    <text evidence="1">The sequence shown here is derived from an EMBL/GenBank/DDBJ whole genome shotgun (WGS) entry which is preliminary data.</text>
</comment>
<name>A0A166SBG6_9PEZI</name>
<reference evidence="1 2" key="1">
    <citation type="submission" date="2015-06" db="EMBL/GenBank/DDBJ databases">
        <title>Survival trade-offs in plant roots during colonization by closely related pathogenic and mutualistic fungi.</title>
        <authorList>
            <person name="Hacquard S."/>
            <person name="Kracher B."/>
            <person name="Hiruma K."/>
            <person name="Weinman A."/>
            <person name="Muench P."/>
            <person name="Garrido Oter R."/>
            <person name="Ver Loren van Themaat E."/>
            <person name="Dallerey J.-F."/>
            <person name="Damm U."/>
            <person name="Henrissat B."/>
            <person name="Lespinet O."/>
            <person name="Thon M."/>
            <person name="Kemen E."/>
            <person name="McHardy A.C."/>
            <person name="Schulze-Lefert P."/>
            <person name="O'Connell R.J."/>
        </authorList>
    </citation>
    <scope>NUCLEOTIDE SEQUENCE [LARGE SCALE GENOMIC DNA]</scope>
    <source>
        <strain evidence="1 2">0861</strain>
    </source>
</reference>
<keyword evidence="2" id="KW-1185">Reference proteome</keyword>
<dbReference type="EMBL" id="LFIV01000088">
    <property type="protein sequence ID" value="KZL70510.1"/>
    <property type="molecule type" value="Genomic_DNA"/>
</dbReference>
<evidence type="ECO:0000313" key="2">
    <source>
        <dbReference type="Proteomes" id="UP000076552"/>
    </source>
</evidence>
<dbReference type="AlphaFoldDB" id="A0A166SBG6"/>
<dbReference type="Proteomes" id="UP000076552">
    <property type="component" value="Unassembled WGS sequence"/>
</dbReference>